<protein>
    <recommendedName>
        <fullName evidence="18">E3 ubiquitin-protein ligase parkin</fullName>
        <ecNumber evidence="5">2.3.2.31</ecNumber>
    </recommendedName>
</protein>
<keyword evidence="9" id="KW-0479">Metal-binding</keyword>
<evidence type="ECO:0000256" key="8">
    <source>
        <dbReference type="ARBA" id="ARBA00022679"/>
    </source>
</evidence>
<dbReference type="CDD" id="cd20357">
    <property type="entry name" value="Rcat_RBR_parkin"/>
    <property type="match status" value="1"/>
</dbReference>
<dbReference type="Gene3D" id="1.20.120.1750">
    <property type="match status" value="1"/>
</dbReference>
<keyword evidence="6" id="KW-0963">Cytoplasm</keyword>
<name>A0AAV2SK47_MEGNR</name>
<evidence type="ECO:0000256" key="15">
    <source>
        <dbReference type="ARBA" id="ARBA00023006"/>
    </source>
</evidence>
<keyword evidence="11" id="KW-0863">Zinc-finger</keyword>
<evidence type="ECO:0000256" key="18">
    <source>
        <dbReference type="ARBA" id="ARBA00029536"/>
    </source>
</evidence>
<dbReference type="AlphaFoldDB" id="A0AAV2SK47"/>
<evidence type="ECO:0000256" key="11">
    <source>
        <dbReference type="ARBA" id="ARBA00022771"/>
    </source>
</evidence>
<dbReference type="Pfam" id="PF22605">
    <property type="entry name" value="IBR_2"/>
    <property type="match status" value="1"/>
</dbReference>
<comment type="catalytic activity">
    <reaction evidence="1">
        <text>[E2 ubiquitin-conjugating enzyme]-S-ubiquitinyl-L-cysteine + [acceptor protein]-L-lysine = [E2 ubiquitin-conjugating enzyme]-L-cysteine + [acceptor protein]-N(6)-ubiquitinyl-L-lysine.</text>
        <dbReference type="EC" id="2.3.2.31"/>
    </reaction>
</comment>
<organism evidence="20 21">
    <name type="scientific">Meganyctiphanes norvegica</name>
    <name type="common">Northern krill</name>
    <name type="synonym">Thysanopoda norvegica</name>
    <dbReference type="NCBI Taxonomy" id="48144"/>
    <lineage>
        <taxon>Eukaryota</taxon>
        <taxon>Metazoa</taxon>
        <taxon>Ecdysozoa</taxon>
        <taxon>Arthropoda</taxon>
        <taxon>Crustacea</taxon>
        <taxon>Multicrustacea</taxon>
        <taxon>Malacostraca</taxon>
        <taxon>Eumalacostraca</taxon>
        <taxon>Eucarida</taxon>
        <taxon>Euphausiacea</taxon>
        <taxon>Euphausiidae</taxon>
        <taxon>Meganyctiphanes</taxon>
    </lineage>
</organism>
<evidence type="ECO:0000256" key="7">
    <source>
        <dbReference type="ARBA" id="ARBA00022553"/>
    </source>
</evidence>
<feature type="non-terminal residue" evidence="20">
    <location>
        <position position="1"/>
    </location>
</feature>
<evidence type="ECO:0000256" key="2">
    <source>
        <dbReference type="ARBA" id="ARBA00004173"/>
    </source>
</evidence>
<dbReference type="PROSITE" id="PS51873">
    <property type="entry name" value="TRIAD"/>
    <property type="match status" value="1"/>
</dbReference>
<evidence type="ECO:0000256" key="17">
    <source>
        <dbReference type="ARBA" id="ARBA00029442"/>
    </source>
</evidence>
<evidence type="ECO:0000256" key="10">
    <source>
        <dbReference type="ARBA" id="ARBA00022737"/>
    </source>
</evidence>
<gene>
    <name evidence="20" type="ORF">MNOR_LOCUS37471</name>
</gene>
<keyword evidence="10" id="KW-0677">Repeat</keyword>
<dbReference type="GO" id="GO:0006914">
    <property type="term" value="P:autophagy"/>
    <property type="evidence" value="ECO:0007669"/>
    <property type="project" value="UniProtKB-KW"/>
</dbReference>
<dbReference type="InterPro" id="IPR054694">
    <property type="entry name" value="Parkin-like_IBR"/>
</dbReference>
<keyword evidence="21" id="KW-1185">Reference proteome</keyword>
<comment type="pathway">
    <text evidence="4">Protein modification; protein ubiquitination.</text>
</comment>
<dbReference type="InterPro" id="IPR047536">
    <property type="entry name" value="Rcat_RBR_parkin"/>
</dbReference>
<comment type="similarity">
    <text evidence="17">Belongs to the RBR family. Parkin subfamily.</text>
</comment>
<evidence type="ECO:0000259" key="19">
    <source>
        <dbReference type="PROSITE" id="PS51873"/>
    </source>
</evidence>
<dbReference type="EMBL" id="CAXKWB010075775">
    <property type="protein sequence ID" value="CAL4199630.1"/>
    <property type="molecule type" value="Genomic_DNA"/>
</dbReference>
<dbReference type="InterPro" id="IPR031127">
    <property type="entry name" value="E3_UB_ligase_RBR"/>
</dbReference>
<keyword evidence="12" id="KW-0833">Ubl conjugation pathway</keyword>
<dbReference type="GO" id="GO:0005829">
    <property type="term" value="C:cytosol"/>
    <property type="evidence" value="ECO:0007669"/>
    <property type="project" value="UniProtKB-SubCell"/>
</dbReference>
<keyword evidence="16" id="KW-0496">Mitochondrion</keyword>
<evidence type="ECO:0000256" key="14">
    <source>
        <dbReference type="ARBA" id="ARBA00022843"/>
    </source>
</evidence>
<keyword evidence="7" id="KW-0597">Phosphoprotein</keyword>
<evidence type="ECO:0000256" key="9">
    <source>
        <dbReference type="ARBA" id="ARBA00022723"/>
    </source>
</evidence>
<dbReference type="PANTHER" id="PTHR11685">
    <property type="entry name" value="RBR FAMILY RING FINGER AND IBR DOMAIN-CONTAINING"/>
    <property type="match status" value="1"/>
</dbReference>
<feature type="domain" description="RING-type" evidence="19">
    <location>
        <begin position="1"/>
        <end position="119"/>
    </location>
</feature>
<evidence type="ECO:0000256" key="6">
    <source>
        <dbReference type="ARBA" id="ARBA00022490"/>
    </source>
</evidence>
<accession>A0AAV2SK47</accession>
<dbReference type="GO" id="GO:0016567">
    <property type="term" value="P:protein ubiquitination"/>
    <property type="evidence" value="ECO:0007669"/>
    <property type="project" value="InterPro"/>
</dbReference>
<dbReference type="FunFam" id="1.20.120.1750:FF:000009">
    <property type="entry name" value="E3 ubiquitin-protein ligase parkin"/>
    <property type="match status" value="1"/>
</dbReference>
<evidence type="ECO:0000313" key="20">
    <source>
        <dbReference type="EMBL" id="CAL4199630.1"/>
    </source>
</evidence>
<sequence length="119" mass="13229">DCRRVACLNGCGFVFCRLCLQGYHIGECNPSEGQYPSLDTEGSGSYSIDPNRAVHAQWGDANVVTIKTITKPCPACRTPTERDGGCMHMVCTRGSCGFHWCWVCQTEWTRECMAAHWFG</sequence>
<dbReference type="SUPFAM" id="SSF57850">
    <property type="entry name" value="RING/U-box"/>
    <property type="match status" value="1"/>
</dbReference>
<keyword evidence="15" id="KW-0072">Autophagy</keyword>
<evidence type="ECO:0000256" key="5">
    <source>
        <dbReference type="ARBA" id="ARBA00012251"/>
    </source>
</evidence>
<evidence type="ECO:0000256" key="16">
    <source>
        <dbReference type="ARBA" id="ARBA00023128"/>
    </source>
</evidence>
<dbReference type="GO" id="GO:0008270">
    <property type="term" value="F:zinc ion binding"/>
    <property type="evidence" value="ECO:0007669"/>
    <property type="project" value="UniProtKB-KW"/>
</dbReference>
<dbReference type="GO" id="GO:0061630">
    <property type="term" value="F:ubiquitin protein ligase activity"/>
    <property type="evidence" value="ECO:0007669"/>
    <property type="project" value="UniProtKB-EC"/>
</dbReference>
<keyword evidence="14" id="KW-0832">Ubl conjugation</keyword>
<evidence type="ECO:0000256" key="13">
    <source>
        <dbReference type="ARBA" id="ARBA00022833"/>
    </source>
</evidence>
<evidence type="ECO:0000256" key="4">
    <source>
        <dbReference type="ARBA" id="ARBA00004906"/>
    </source>
</evidence>
<evidence type="ECO:0000256" key="12">
    <source>
        <dbReference type="ARBA" id="ARBA00022786"/>
    </source>
</evidence>
<evidence type="ECO:0000256" key="1">
    <source>
        <dbReference type="ARBA" id="ARBA00001798"/>
    </source>
</evidence>
<dbReference type="Proteomes" id="UP001497623">
    <property type="component" value="Unassembled WGS sequence"/>
</dbReference>
<dbReference type="GO" id="GO:0005739">
    <property type="term" value="C:mitochondrion"/>
    <property type="evidence" value="ECO:0007669"/>
    <property type="project" value="UniProtKB-SubCell"/>
</dbReference>
<evidence type="ECO:0000256" key="3">
    <source>
        <dbReference type="ARBA" id="ARBA00004514"/>
    </source>
</evidence>
<dbReference type="InterPro" id="IPR044066">
    <property type="entry name" value="TRIAD_supradom"/>
</dbReference>
<dbReference type="Gene3D" id="2.20.25.20">
    <property type="match status" value="1"/>
</dbReference>
<proteinExistence type="inferred from homology"/>
<comment type="caution">
    <text evidence="20">The sequence shown here is derived from an EMBL/GenBank/DDBJ whole genome shotgun (WGS) entry which is preliminary data.</text>
</comment>
<dbReference type="EC" id="2.3.2.31" evidence="5"/>
<keyword evidence="13" id="KW-0862">Zinc</keyword>
<keyword evidence="8" id="KW-0808">Transferase</keyword>
<reference evidence="20 21" key="1">
    <citation type="submission" date="2024-05" db="EMBL/GenBank/DDBJ databases">
        <authorList>
            <person name="Wallberg A."/>
        </authorList>
    </citation>
    <scope>NUCLEOTIDE SEQUENCE [LARGE SCALE GENOMIC DNA]</scope>
</reference>
<comment type="subcellular location">
    <subcellularLocation>
        <location evidence="3">Cytoplasm</location>
        <location evidence="3">Cytosol</location>
    </subcellularLocation>
    <subcellularLocation>
        <location evidence="2">Mitochondrion</location>
    </subcellularLocation>
</comment>
<evidence type="ECO:0000313" key="21">
    <source>
        <dbReference type="Proteomes" id="UP001497623"/>
    </source>
</evidence>